<dbReference type="Proteomes" id="UP000184518">
    <property type="component" value="Unassembled WGS sequence"/>
</dbReference>
<dbReference type="AlphaFoldDB" id="A0A1M5I925"/>
<evidence type="ECO:0000313" key="2">
    <source>
        <dbReference type="Proteomes" id="UP000184518"/>
    </source>
</evidence>
<organism evidence="1 2">
    <name type="scientific">Chryseobacterium arachidis</name>
    <dbReference type="NCBI Taxonomy" id="1416778"/>
    <lineage>
        <taxon>Bacteria</taxon>
        <taxon>Pseudomonadati</taxon>
        <taxon>Bacteroidota</taxon>
        <taxon>Flavobacteriia</taxon>
        <taxon>Flavobacteriales</taxon>
        <taxon>Weeksellaceae</taxon>
        <taxon>Chryseobacterium group</taxon>
        <taxon>Chryseobacterium</taxon>
    </lineage>
</organism>
<dbReference type="STRING" id="1416778.SAMN05443633_11253"/>
<dbReference type="OrthoDB" id="1264748at2"/>
<proteinExistence type="predicted"/>
<gene>
    <name evidence="1" type="ORF">SAMN05443633_11253</name>
</gene>
<name>A0A1M5I925_9FLAO</name>
<accession>A0A1M5I925</accession>
<dbReference type="RefSeq" id="WP_072961459.1">
    <property type="nucleotide sequence ID" value="NZ_FQUT01000012.1"/>
</dbReference>
<evidence type="ECO:0000313" key="1">
    <source>
        <dbReference type="EMBL" id="SHG24898.1"/>
    </source>
</evidence>
<dbReference type="EMBL" id="FQUT01000012">
    <property type="protein sequence ID" value="SHG24898.1"/>
    <property type="molecule type" value="Genomic_DNA"/>
</dbReference>
<reference evidence="2" key="1">
    <citation type="submission" date="2016-11" db="EMBL/GenBank/DDBJ databases">
        <authorList>
            <person name="Varghese N."/>
            <person name="Submissions S."/>
        </authorList>
    </citation>
    <scope>NUCLEOTIDE SEQUENCE [LARGE SCALE GENOMIC DNA]</scope>
    <source>
        <strain evidence="2">DSM 27619</strain>
    </source>
</reference>
<protein>
    <submittedName>
        <fullName evidence="1">Uncharacterized protein</fullName>
    </submittedName>
</protein>
<sequence>MELIYDVSLEVYISTEEAALLYRYISLHPDYKKHITIGHFAYNYKDFVNEEPLYLRLTKKVLNICAAVLEDQDFNIVEDIVPKKDLIDKFYEWSKIICDEEDLIEDYRTQYDYLKYHQIVKEDDYFSLAKYFRTKFHEIEYLRLQVESEPSIASKIKRYFGF</sequence>
<keyword evidence="2" id="KW-1185">Reference proteome</keyword>